<evidence type="ECO:0000256" key="3">
    <source>
        <dbReference type="ARBA" id="ARBA00022723"/>
    </source>
</evidence>
<name>A0A0H4I908_9GAMM</name>
<evidence type="ECO:0000256" key="4">
    <source>
        <dbReference type="ARBA" id="ARBA00023002"/>
    </source>
</evidence>
<keyword evidence="5" id="KW-0408">Iron</keyword>
<dbReference type="KEGG" id="mpq:ABA45_06395"/>
<evidence type="ECO:0000256" key="2">
    <source>
        <dbReference type="ARBA" id="ARBA00022688"/>
    </source>
</evidence>
<reference evidence="8 9" key="1">
    <citation type="submission" date="2015-05" db="EMBL/GenBank/DDBJ databases">
        <title>Complete genome of Marinobacter psychrophilus strain 20041T isolated from sea-ice of the Canadian Basin.</title>
        <authorList>
            <person name="Song L."/>
            <person name="Ren L."/>
            <person name="Yu Y."/>
            <person name="Wang X."/>
        </authorList>
    </citation>
    <scope>NUCLEOTIDE SEQUENCE [LARGE SCALE GENOMIC DNA]</scope>
    <source>
        <strain evidence="8 9">20041</strain>
    </source>
</reference>
<dbReference type="InterPro" id="IPR009078">
    <property type="entry name" value="Ferritin-like_SF"/>
</dbReference>
<dbReference type="GO" id="GO:0046872">
    <property type="term" value="F:metal ion binding"/>
    <property type="evidence" value="ECO:0007669"/>
    <property type="project" value="UniProtKB-KW"/>
</dbReference>
<dbReference type="Pfam" id="PF03232">
    <property type="entry name" value="COQ7"/>
    <property type="match status" value="1"/>
</dbReference>
<evidence type="ECO:0000256" key="6">
    <source>
        <dbReference type="ARBA" id="ARBA00023033"/>
    </source>
</evidence>
<dbReference type="EMBL" id="CP011494">
    <property type="protein sequence ID" value="AKO54235.1"/>
    <property type="molecule type" value="Genomic_DNA"/>
</dbReference>
<dbReference type="PATRIC" id="fig|330734.3.peg.1353"/>
<evidence type="ECO:0000256" key="1">
    <source>
        <dbReference type="ARBA" id="ARBA00004749"/>
    </source>
</evidence>
<dbReference type="STRING" id="330734.ABA45_06395"/>
<evidence type="ECO:0000256" key="5">
    <source>
        <dbReference type="ARBA" id="ARBA00023004"/>
    </source>
</evidence>
<keyword evidence="3" id="KW-0479">Metal-binding</keyword>
<evidence type="ECO:0000313" key="8">
    <source>
        <dbReference type="EMBL" id="AKO54235.1"/>
    </source>
</evidence>
<evidence type="ECO:0000313" key="9">
    <source>
        <dbReference type="Proteomes" id="UP000036406"/>
    </source>
</evidence>
<dbReference type="GO" id="GO:0008682">
    <property type="term" value="F:3-demethoxyubiquinol 3-hydroxylase activity"/>
    <property type="evidence" value="ECO:0007669"/>
    <property type="project" value="TreeGrafter"/>
</dbReference>
<dbReference type="SUPFAM" id="SSF47240">
    <property type="entry name" value="Ferritin-like"/>
    <property type="match status" value="1"/>
</dbReference>
<keyword evidence="7" id="KW-0472">Membrane</keyword>
<protein>
    <submittedName>
        <fullName evidence="8">Conjugal transfer protein</fullName>
    </submittedName>
</protein>
<keyword evidence="2" id="KW-0831">Ubiquinone biosynthesis</keyword>
<dbReference type="CDD" id="cd01042">
    <property type="entry name" value="DMQH"/>
    <property type="match status" value="1"/>
</dbReference>
<sequence length="186" mass="20832">MDQKHKDSLARTGVSRQFQQELRCSHAGETGAVWIYRGILAARPTGALLEFAREHLQTEQQHLGMFDDLSVCYRRSLILPLWRLAGFLTGFLPSLIGKNAVFATIEAVETFVDLHYQAQIQSLSPCVHRESERAILDLFETCRLDEVAHRDDAAQRRTGKPTASMSLWTTMVGGGSRSAVSLARFL</sequence>
<organism evidence="8 9">
    <name type="scientific">Marinobacter psychrophilus</name>
    <dbReference type="NCBI Taxonomy" id="330734"/>
    <lineage>
        <taxon>Bacteria</taxon>
        <taxon>Pseudomonadati</taxon>
        <taxon>Pseudomonadota</taxon>
        <taxon>Gammaproteobacteria</taxon>
        <taxon>Pseudomonadales</taxon>
        <taxon>Marinobacteraceae</taxon>
        <taxon>Marinobacter</taxon>
    </lineage>
</organism>
<comment type="pathway">
    <text evidence="1">Cofactor biosynthesis; ubiquinone biosynthesis.</text>
</comment>
<dbReference type="PANTHER" id="PTHR11237:SF4">
    <property type="entry name" value="5-DEMETHOXYUBIQUINONE HYDROXYLASE, MITOCHONDRIAL"/>
    <property type="match status" value="1"/>
</dbReference>
<dbReference type="GO" id="GO:0006744">
    <property type="term" value="P:ubiquinone biosynthetic process"/>
    <property type="evidence" value="ECO:0007669"/>
    <property type="project" value="UniProtKB-KW"/>
</dbReference>
<evidence type="ECO:0000256" key="7">
    <source>
        <dbReference type="ARBA" id="ARBA00023136"/>
    </source>
</evidence>
<keyword evidence="9" id="KW-1185">Reference proteome</keyword>
<dbReference type="PANTHER" id="PTHR11237">
    <property type="entry name" value="COENZYME Q10 BIOSYNTHESIS PROTEIN 7"/>
    <property type="match status" value="1"/>
</dbReference>
<dbReference type="InterPro" id="IPR011566">
    <property type="entry name" value="Ubq_synth_Coq7"/>
</dbReference>
<proteinExistence type="predicted"/>
<dbReference type="Proteomes" id="UP000036406">
    <property type="component" value="Chromosome"/>
</dbReference>
<dbReference type="AlphaFoldDB" id="A0A0H4I908"/>
<keyword evidence="4" id="KW-0560">Oxidoreductase</keyword>
<keyword evidence="6" id="KW-0503">Monooxygenase</keyword>
<accession>A0A0H4I908</accession>
<gene>
    <name evidence="8" type="ORF">ABA45_06395</name>
</gene>